<keyword evidence="1" id="KW-0678">Repressor</keyword>
<evidence type="ECO:0000256" key="3">
    <source>
        <dbReference type="ARBA" id="ARBA00023125"/>
    </source>
</evidence>
<evidence type="ECO:0000256" key="2">
    <source>
        <dbReference type="ARBA" id="ARBA00023015"/>
    </source>
</evidence>
<name>A0A2X4U2M6_9NOCA</name>
<dbReference type="PRINTS" id="PR00455">
    <property type="entry name" value="HTHTETR"/>
</dbReference>
<dbReference type="KEGG" id="rcr:NCTC10994_02705"/>
<dbReference type="InterPro" id="IPR036271">
    <property type="entry name" value="Tet_transcr_reg_TetR-rel_C_sf"/>
</dbReference>
<dbReference type="InterPro" id="IPR009057">
    <property type="entry name" value="Homeodomain-like_sf"/>
</dbReference>
<dbReference type="EMBL" id="LS483468">
    <property type="protein sequence ID" value="SQI34077.1"/>
    <property type="molecule type" value="Genomic_DNA"/>
</dbReference>
<keyword evidence="2" id="KW-0805">Transcription regulation</keyword>
<evidence type="ECO:0000313" key="8">
    <source>
        <dbReference type="Proteomes" id="UP000249091"/>
    </source>
</evidence>
<keyword evidence="3 5" id="KW-0238">DNA-binding</keyword>
<dbReference type="Gene3D" id="1.10.357.10">
    <property type="entry name" value="Tetracycline Repressor, domain 2"/>
    <property type="match status" value="1"/>
</dbReference>
<reference evidence="7 8" key="1">
    <citation type="submission" date="2018-06" db="EMBL/GenBank/DDBJ databases">
        <authorList>
            <consortium name="Pathogen Informatics"/>
            <person name="Doyle S."/>
        </authorList>
    </citation>
    <scope>NUCLEOTIDE SEQUENCE [LARGE SCALE GENOMIC DNA]</scope>
    <source>
        <strain evidence="7 8">NCTC10994</strain>
    </source>
</reference>
<accession>A0A2X4U2M6</accession>
<feature type="domain" description="HTH tetR-type" evidence="6">
    <location>
        <begin position="43"/>
        <end position="103"/>
    </location>
</feature>
<dbReference type="GO" id="GO:0000976">
    <property type="term" value="F:transcription cis-regulatory region binding"/>
    <property type="evidence" value="ECO:0007669"/>
    <property type="project" value="TreeGrafter"/>
</dbReference>
<feature type="DNA-binding region" description="H-T-H motif" evidence="5">
    <location>
        <begin position="66"/>
        <end position="85"/>
    </location>
</feature>
<evidence type="ECO:0000256" key="4">
    <source>
        <dbReference type="ARBA" id="ARBA00023163"/>
    </source>
</evidence>
<dbReference type="SUPFAM" id="SSF48498">
    <property type="entry name" value="Tetracyclin repressor-like, C-terminal domain"/>
    <property type="match status" value="1"/>
</dbReference>
<dbReference type="Pfam" id="PF13977">
    <property type="entry name" value="TetR_C_6"/>
    <property type="match status" value="1"/>
</dbReference>
<dbReference type="Proteomes" id="UP000249091">
    <property type="component" value="Chromosome 1"/>
</dbReference>
<dbReference type="AlphaFoldDB" id="A0A2X4U2M6"/>
<gene>
    <name evidence="7" type="primary">ttgR_1</name>
    <name evidence="7" type="ORF">NCTC10994_02705</name>
</gene>
<evidence type="ECO:0000256" key="5">
    <source>
        <dbReference type="PROSITE-ProRule" id="PRU00335"/>
    </source>
</evidence>
<dbReference type="PANTHER" id="PTHR30055:SF209">
    <property type="entry name" value="POSSIBLE TRANSCRIPTIONAL REGULATORY PROTEIN (PROBABLY TETR-FAMILY)"/>
    <property type="match status" value="1"/>
</dbReference>
<evidence type="ECO:0000259" key="6">
    <source>
        <dbReference type="PROSITE" id="PS50977"/>
    </source>
</evidence>
<dbReference type="PANTHER" id="PTHR30055">
    <property type="entry name" value="HTH-TYPE TRANSCRIPTIONAL REGULATOR RUTR"/>
    <property type="match status" value="1"/>
</dbReference>
<evidence type="ECO:0000313" key="7">
    <source>
        <dbReference type="EMBL" id="SQI34077.1"/>
    </source>
</evidence>
<dbReference type="STRING" id="1219011.GCA_001895045_02508"/>
<keyword evidence="8" id="KW-1185">Reference proteome</keyword>
<organism evidence="7 8">
    <name type="scientific">Rhodococcus coprophilus</name>
    <dbReference type="NCBI Taxonomy" id="38310"/>
    <lineage>
        <taxon>Bacteria</taxon>
        <taxon>Bacillati</taxon>
        <taxon>Actinomycetota</taxon>
        <taxon>Actinomycetes</taxon>
        <taxon>Mycobacteriales</taxon>
        <taxon>Nocardiaceae</taxon>
        <taxon>Rhodococcus</taxon>
    </lineage>
</organism>
<dbReference type="PROSITE" id="PS50977">
    <property type="entry name" value="HTH_TETR_2"/>
    <property type="match status" value="1"/>
</dbReference>
<keyword evidence="4" id="KW-0804">Transcription</keyword>
<evidence type="ECO:0000256" key="1">
    <source>
        <dbReference type="ARBA" id="ARBA00022491"/>
    </source>
</evidence>
<dbReference type="InterPro" id="IPR039538">
    <property type="entry name" value="BetI_C"/>
</dbReference>
<proteinExistence type="predicted"/>
<sequence length="237" mass="25694">MDHSSQSGFMQCCEADERVGKGVRSGLDSGAMAGRNRTEIRGEQSRDDVLRAAEELMSRRGYRATSMAELIRESGVPSSSIYWHFNSKAGVLAAVMERGAEAFFASISADAPDNGAVDPREALERVLRRSIGAAVDNPGFLTLYLDFLLHAEDEPAIADQVAGVRRMALETVRTNLRLGYASYGEERAARVADRIAPLAVAFFDGMFVAAKSVDPPDVEQALVDVARSLHFVAEATH</sequence>
<dbReference type="SUPFAM" id="SSF46689">
    <property type="entry name" value="Homeodomain-like"/>
    <property type="match status" value="1"/>
</dbReference>
<protein>
    <submittedName>
        <fullName evidence="7">TetR family transcriptional regulator</fullName>
    </submittedName>
</protein>
<dbReference type="GO" id="GO:0003700">
    <property type="term" value="F:DNA-binding transcription factor activity"/>
    <property type="evidence" value="ECO:0007669"/>
    <property type="project" value="TreeGrafter"/>
</dbReference>
<dbReference type="InterPro" id="IPR050109">
    <property type="entry name" value="HTH-type_TetR-like_transc_reg"/>
</dbReference>
<dbReference type="Pfam" id="PF00440">
    <property type="entry name" value="TetR_N"/>
    <property type="match status" value="1"/>
</dbReference>
<dbReference type="InterPro" id="IPR001647">
    <property type="entry name" value="HTH_TetR"/>
</dbReference>